<keyword evidence="4" id="KW-1185">Reference proteome</keyword>
<reference evidence="3" key="1">
    <citation type="submission" date="2019-02" db="EMBL/GenBank/DDBJ databases">
        <authorList>
            <person name="Li S.-H."/>
        </authorList>
    </citation>
    <scope>NUCLEOTIDE SEQUENCE</scope>
    <source>
        <strain evidence="3">IMCC8485</strain>
    </source>
</reference>
<evidence type="ECO:0000313" key="3">
    <source>
        <dbReference type="EMBL" id="MCX2975074.1"/>
    </source>
</evidence>
<dbReference type="InterPro" id="IPR025392">
    <property type="entry name" value="DUF4124"/>
</dbReference>
<name>A0ABT3T0K9_9GAMM</name>
<feature type="region of interest" description="Disordered" evidence="1">
    <location>
        <begin position="38"/>
        <end position="79"/>
    </location>
</feature>
<dbReference type="Pfam" id="PF13511">
    <property type="entry name" value="DUF4124"/>
    <property type="match status" value="1"/>
</dbReference>
<dbReference type="EMBL" id="SHNP01000005">
    <property type="protein sequence ID" value="MCX2975074.1"/>
    <property type="molecule type" value="Genomic_DNA"/>
</dbReference>
<organism evidence="3 4">
    <name type="scientific">Candidatus Seongchinamella marina</name>
    <dbReference type="NCBI Taxonomy" id="2518990"/>
    <lineage>
        <taxon>Bacteria</taxon>
        <taxon>Pseudomonadati</taxon>
        <taxon>Pseudomonadota</taxon>
        <taxon>Gammaproteobacteria</taxon>
        <taxon>Cellvibrionales</taxon>
        <taxon>Halieaceae</taxon>
        <taxon>Seongchinamella</taxon>
    </lineage>
</organism>
<dbReference type="Proteomes" id="UP001143307">
    <property type="component" value="Unassembled WGS sequence"/>
</dbReference>
<accession>A0ABT3T0K9</accession>
<evidence type="ECO:0000259" key="2">
    <source>
        <dbReference type="Pfam" id="PF13511"/>
    </source>
</evidence>
<gene>
    <name evidence="3" type="ORF">EYC87_15905</name>
</gene>
<feature type="compositionally biased region" description="Basic and acidic residues" evidence="1">
    <location>
        <begin position="49"/>
        <end position="63"/>
    </location>
</feature>
<sequence>MPAAAGVVYRWLDEQGNMVVSDRQPANGVDFETISTNSGRTVTVSGPEAKTEEPPIATEEKTAPEQNAADQTSKPKKDDALCKQAMNNMRILEDGPRVRFTDDKGEVRFMTDDERVIEKERTADAIEAYCD</sequence>
<dbReference type="RefSeq" id="WP_279253735.1">
    <property type="nucleotide sequence ID" value="NZ_SHNP01000005.1"/>
</dbReference>
<feature type="domain" description="DUF4124" evidence="2">
    <location>
        <begin position="2"/>
        <end position="37"/>
    </location>
</feature>
<protein>
    <submittedName>
        <fullName evidence="3">DUF4124 domain-containing protein</fullName>
    </submittedName>
</protein>
<comment type="caution">
    <text evidence="3">The sequence shown here is derived from an EMBL/GenBank/DDBJ whole genome shotgun (WGS) entry which is preliminary data.</text>
</comment>
<evidence type="ECO:0000313" key="4">
    <source>
        <dbReference type="Proteomes" id="UP001143307"/>
    </source>
</evidence>
<proteinExistence type="predicted"/>
<evidence type="ECO:0000256" key="1">
    <source>
        <dbReference type="SAM" id="MobiDB-lite"/>
    </source>
</evidence>